<keyword evidence="6" id="KW-0804">Transcription</keyword>
<feature type="compositionally biased region" description="Acidic residues" evidence="8">
    <location>
        <begin position="308"/>
        <end position="342"/>
    </location>
</feature>
<dbReference type="GeneID" id="77727379"/>
<evidence type="ECO:0000256" key="5">
    <source>
        <dbReference type="ARBA" id="ARBA00023159"/>
    </source>
</evidence>
<feature type="compositionally biased region" description="Polar residues" evidence="8">
    <location>
        <begin position="160"/>
        <end position="170"/>
    </location>
</feature>
<feature type="region of interest" description="Disordered" evidence="8">
    <location>
        <begin position="267"/>
        <end position="358"/>
    </location>
</feature>
<dbReference type="GO" id="GO:0003746">
    <property type="term" value="F:translation elongation factor activity"/>
    <property type="evidence" value="ECO:0007669"/>
    <property type="project" value="UniProtKB-KW"/>
</dbReference>
<feature type="compositionally biased region" description="Acidic residues" evidence="8">
    <location>
        <begin position="288"/>
        <end position="297"/>
    </location>
</feature>
<evidence type="ECO:0000256" key="6">
    <source>
        <dbReference type="ARBA" id="ARBA00023163"/>
    </source>
</evidence>
<keyword evidence="5" id="KW-0010">Activator</keyword>
<reference evidence="10" key="1">
    <citation type="journal article" date="2022" name="G3 (Bethesda)">
        <title>High quality genome of the basidiomycete yeast Dioszegia hungarica PDD-24b-2 isolated from cloud water.</title>
        <authorList>
            <person name="Jarrige D."/>
            <person name="Haridas S."/>
            <person name="Bleykasten-Grosshans C."/>
            <person name="Joly M."/>
            <person name="Nadalig T."/>
            <person name="Sancelme M."/>
            <person name="Vuilleumier S."/>
            <person name="Grigoriev I.V."/>
            <person name="Amato P."/>
            <person name="Bringel F."/>
        </authorList>
    </citation>
    <scope>NUCLEOTIDE SEQUENCE</scope>
    <source>
        <strain evidence="10">PDD-24b-2</strain>
    </source>
</reference>
<comment type="similarity">
    <text evidence="2">Belongs to the EAF family.</text>
</comment>
<dbReference type="Pfam" id="PF09816">
    <property type="entry name" value="EAF"/>
    <property type="match status" value="1"/>
</dbReference>
<comment type="subcellular location">
    <subcellularLocation>
        <location evidence="1">Nucleus</location>
    </subcellularLocation>
</comment>
<evidence type="ECO:0000313" key="11">
    <source>
        <dbReference type="Proteomes" id="UP001164286"/>
    </source>
</evidence>
<keyword evidence="11" id="KW-1185">Reference proteome</keyword>
<dbReference type="PANTHER" id="PTHR15970">
    <property type="entry name" value="ELL-ASSOCIATED FACTOR EAF"/>
    <property type="match status" value="1"/>
</dbReference>
<dbReference type="GO" id="GO:0032783">
    <property type="term" value="C:super elongation complex"/>
    <property type="evidence" value="ECO:0007669"/>
    <property type="project" value="InterPro"/>
</dbReference>
<evidence type="ECO:0000256" key="1">
    <source>
        <dbReference type="ARBA" id="ARBA00004123"/>
    </source>
</evidence>
<feature type="compositionally biased region" description="Low complexity" evidence="8">
    <location>
        <begin position="139"/>
        <end position="159"/>
    </location>
</feature>
<dbReference type="RefSeq" id="XP_052941748.1">
    <property type="nucleotide sequence ID" value="XM_053088174.1"/>
</dbReference>
<keyword evidence="10" id="KW-0251">Elongation factor</keyword>
<sequence length="358" mass="36888">MAAPHPLASIPTGVSLPLHFAPGIADPSQDASSSKKRKRSAKEVIGLRYNFKPASITPDTPGTIYTSNGSRQLKFDLAAGGQQVFDAREEAGKSRECVMIWDEATNSFTLHPLHSTLHLTLNRSASTAAGSLSAPTQASPRRTSVASSSSSTSIPLAVSTVGTTTDTNPPKRSRPSEPTGAAAAPAPGITSANRPVRAGKSLPRKQPANATPATATAKGRGKAGARKSVPISAPAPAASKSKINAKAKAPATPFKGKIKSAAIIEDSDEEAAAYDEEMAAEAGAETEAGPEVEEDEFAMLLGQSLADGADDDADADADADAEGEDEEDEDDEEEDEEDDDEALGGAKVVLTGDGSEWL</sequence>
<evidence type="ECO:0000256" key="3">
    <source>
        <dbReference type="ARBA" id="ARBA00022553"/>
    </source>
</evidence>
<feature type="region of interest" description="Disordered" evidence="8">
    <location>
        <begin position="131"/>
        <end position="252"/>
    </location>
</feature>
<evidence type="ECO:0000256" key="4">
    <source>
        <dbReference type="ARBA" id="ARBA00023015"/>
    </source>
</evidence>
<evidence type="ECO:0000313" key="10">
    <source>
        <dbReference type="EMBL" id="KAI9631971.1"/>
    </source>
</evidence>
<evidence type="ECO:0000256" key="2">
    <source>
        <dbReference type="ARBA" id="ARBA00007798"/>
    </source>
</evidence>
<dbReference type="InterPro" id="IPR019194">
    <property type="entry name" value="Tscrpt_elong_fac_Eaf_N"/>
</dbReference>
<dbReference type="GO" id="GO:0006368">
    <property type="term" value="P:transcription elongation by RNA polymerase II"/>
    <property type="evidence" value="ECO:0007669"/>
    <property type="project" value="InterPro"/>
</dbReference>
<proteinExistence type="inferred from homology"/>
<gene>
    <name evidence="10" type="ORF">MKK02DRAFT_30936</name>
</gene>
<keyword evidence="3" id="KW-0597">Phosphoprotein</keyword>
<evidence type="ECO:0000256" key="7">
    <source>
        <dbReference type="ARBA" id="ARBA00023242"/>
    </source>
</evidence>
<protein>
    <submittedName>
        <fullName evidence="10">RNA polymerase II transcription elongation factor-domain-containing protein</fullName>
    </submittedName>
</protein>
<evidence type="ECO:0000256" key="8">
    <source>
        <dbReference type="SAM" id="MobiDB-lite"/>
    </source>
</evidence>
<organism evidence="10 11">
    <name type="scientific">Dioszegia hungarica</name>
    <dbReference type="NCBI Taxonomy" id="4972"/>
    <lineage>
        <taxon>Eukaryota</taxon>
        <taxon>Fungi</taxon>
        <taxon>Dikarya</taxon>
        <taxon>Basidiomycota</taxon>
        <taxon>Agaricomycotina</taxon>
        <taxon>Tremellomycetes</taxon>
        <taxon>Tremellales</taxon>
        <taxon>Bulleribasidiaceae</taxon>
        <taxon>Dioszegia</taxon>
    </lineage>
</organism>
<evidence type="ECO:0000259" key="9">
    <source>
        <dbReference type="Pfam" id="PF09816"/>
    </source>
</evidence>
<feature type="compositionally biased region" description="Low complexity" evidence="8">
    <location>
        <begin position="226"/>
        <end position="251"/>
    </location>
</feature>
<dbReference type="EMBL" id="JAKWFO010000016">
    <property type="protein sequence ID" value="KAI9631971.1"/>
    <property type="molecule type" value="Genomic_DNA"/>
</dbReference>
<dbReference type="InterPro" id="IPR027093">
    <property type="entry name" value="EAF_fam"/>
</dbReference>
<comment type="caution">
    <text evidence="10">The sequence shown here is derived from an EMBL/GenBank/DDBJ whole genome shotgun (WGS) entry which is preliminary data.</text>
</comment>
<keyword evidence="4" id="KW-0805">Transcription regulation</keyword>
<feature type="domain" description="Transcription elongation factor Eaf N-terminal" evidence="9">
    <location>
        <begin position="35"/>
        <end position="124"/>
    </location>
</feature>
<accession>A0AA38H1L6</accession>
<keyword evidence="10" id="KW-0648">Protein biosynthesis</keyword>
<dbReference type="PANTHER" id="PTHR15970:SF2">
    <property type="entry name" value="ELL-ASSOCIATED FACTOR EAF"/>
    <property type="match status" value="1"/>
</dbReference>
<dbReference type="Proteomes" id="UP001164286">
    <property type="component" value="Unassembled WGS sequence"/>
</dbReference>
<feature type="compositionally biased region" description="Low complexity" evidence="8">
    <location>
        <begin position="207"/>
        <end position="218"/>
    </location>
</feature>
<name>A0AA38H1L6_9TREE</name>
<feature type="compositionally biased region" description="Acidic residues" evidence="8">
    <location>
        <begin position="267"/>
        <end position="279"/>
    </location>
</feature>
<keyword evidence="7" id="KW-0539">Nucleus</keyword>
<dbReference type="AlphaFoldDB" id="A0AA38H1L6"/>
<dbReference type="GO" id="GO:0003711">
    <property type="term" value="F:transcription elongation factor activity"/>
    <property type="evidence" value="ECO:0007669"/>
    <property type="project" value="TreeGrafter"/>
</dbReference>